<dbReference type="AlphaFoldDB" id="A0A3M2J053"/>
<proteinExistence type="inferred from homology"/>
<dbReference type="Pfam" id="PF02465">
    <property type="entry name" value="FliD_N"/>
    <property type="match status" value="1"/>
</dbReference>
<comment type="similarity">
    <text evidence="1 5">Belongs to the FliD family.</text>
</comment>
<keyword evidence="3" id="KW-0175">Coiled coil</keyword>
<comment type="subcellular location">
    <subcellularLocation>
        <location evidence="5">Secreted</location>
    </subcellularLocation>
    <subcellularLocation>
        <location evidence="5">Bacterial flagellum</location>
    </subcellularLocation>
</comment>
<dbReference type="InterPro" id="IPR003481">
    <property type="entry name" value="FliD_N"/>
</dbReference>
<dbReference type="InterPro" id="IPR010809">
    <property type="entry name" value="FliD_C"/>
</dbReference>
<dbReference type="Pfam" id="PF07195">
    <property type="entry name" value="FliD_C"/>
    <property type="match status" value="1"/>
</dbReference>
<dbReference type="GO" id="GO:0007155">
    <property type="term" value="P:cell adhesion"/>
    <property type="evidence" value="ECO:0007669"/>
    <property type="project" value="InterPro"/>
</dbReference>
<dbReference type="OrthoDB" id="5241527at2"/>
<dbReference type="Proteomes" id="UP000269289">
    <property type="component" value="Unassembled WGS sequence"/>
</dbReference>
<feature type="domain" description="Flagellar hook-associated protein 2 N-terminal" evidence="6">
    <location>
        <begin position="9"/>
        <end position="104"/>
    </location>
</feature>
<evidence type="ECO:0000256" key="4">
    <source>
        <dbReference type="ARBA" id="ARBA00023143"/>
    </source>
</evidence>
<keyword evidence="9" id="KW-1185">Reference proteome</keyword>
<sequence>MTAIDGLVSGLKTADLIKSLIAVEGQPRTLLLQKQSKTTSMISALQALNTKVASLTTAAQSAAKADSWAKTAATSTATSVTATTSASAQPSSLTFTVDKVAQSQSTLFTLPGSYDTEKPTFTITRGGETTTITAVDGSMPEILEAFNAEGTGVKATSVNVGTADAPQYMIQLTGTEPGAANAFSVSVATGADGSGSTALTGEEVRAASDAQITLFPGTSAARAVTSGTNAFSSVLTGVDIVVTAVEKDPVTLTVARDQAAQKGLAQGLVSNLNLVLTEISSRTQSTTSTAEDGGTIISGGLFSGNATIRSLQQQLQSLGSMPVGGVSPSEVGISIGRDGSFTFDEAVFTAALTADPAKVQTVVSGVAQRLADLGKGASDSIDGSLTSQIKSEQAIKDDLGRQIESWDDRLARRQSNLERTYANLEVQLSSLSSQSSWLAGQLATLPTSYATK</sequence>
<evidence type="ECO:0000256" key="2">
    <source>
        <dbReference type="ARBA" id="ARBA00011255"/>
    </source>
</evidence>
<evidence type="ECO:0000313" key="8">
    <source>
        <dbReference type="EMBL" id="RMI06759.1"/>
    </source>
</evidence>
<dbReference type="PANTHER" id="PTHR30288:SF0">
    <property type="entry name" value="FLAGELLAR HOOK-ASSOCIATED PROTEIN 2"/>
    <property type="match status" value="1"/>
</dbReference>
<gene>
    <name evidence="8" type="ORF">EBM89_15265</name>
</gene>
<evidence type="ECO:0000259" key="7">
    <source>
        <dbReference type="Pfam" id="PF07195"/>
    </source>
</evidence>
<dbReference type="GO" id="GO:0009421">
    <property type="term" value="C:bacterial-type flagellum filament cap"/>
    <property type="evidence" value="ECO:0007669"/>
    <property type="project" value="InterPro"/>
</dbReference>
<comment type="subunit">
    <text evidence="2 5">Homopentamer.</text>
</comment>
<protein>
    <recommendedName>
        <fullName evidence="5">Flagellar hook-associated protein 2</fullName>
        <shortName evidence="5">HAP2</shortName>
    </recommendedName>
    <alternativeName>
        <fullName evidence="5">Flagellar cap protein</fullName>
    </alternativeName>
</protein>
<feature type="domain" description="Flagellar hook-associated protein 2 C-terminal" evidence="7">
    <location>
        <begin position="208"/>
        <end position="431"/>
    </location>
</feature>
<evidence type="ECO:0000256" key="3">
    <source>
        <dbReference type="ARBA" id="ARBA00023054"/>
    </source>
</evidence>
<reference evidence="8 9" key="1">
    <citation type="submission" date="2018-10" db="EMBL/GenBank/DDBJ databases">
        <title>Isolation, diversity and antifungal activity of actinobacteria from wheat.</title>
        <authorList>
            <person name="Han C."/>
        </authorList>
    </citation>
    <scope>NUCLEOTIDE SEQUENCE [LARGE SCALE GENOMIC DNA]</scope>
    <source>
        <strain evidence="8 9">NEAU-YY56</strain>
    </source>
</reference>
<name>A0A3M2J053_9CELL</name>
<dbReference type="InterPro" id="IPR040026">
    <property type="entry name" value="FliD"/>
</dbReference>
<dbReference type="GO" id="GO:0071973">
    <property type="term" value="P:bacterial-type flagellum-dependent cell motility"/>
    <property type="evidence" value="ECO:0007669"/>
    <property type="project" value="TreeGrafter"/>
</dbReference>
<evidence type="ECO:0000256" key="1">
    <source>
        <dbReference type="ARBA" id="ARBA00009764"/>
    </source>
</evidence>
<evidence type="ECO:0000259" key="6">
    <source>
        <dbReference type="Pfam" id="PF02465"/>
    </source>
</evidence>
<evidence type="ECO:0000313" key="9">
    <source>
        <dbReference type="Proteomes" id="UP000269289"/>
    </source>
</evidence>
<dbReference type="GO" id="GO:0009424">
    <property type="term" value="C:bacterial-type flagellum hook"/>
    <property type="evidence" value="ECO:0007669"/>
    <property type="project" value="UniProtKB-UniRule"/>
</dbReference>
<dbReference type="GO" id="GO:0005576">
    <property type="term" value="C:extracellular region"/>
    <property type="evidence" value="ECO:0007669"/>
    <property type="project" value="UniProtKB-SubCell"/>
</dbReference>
<keyword evidence="4 5" id="KW-0975">Bacterial flagellum</keyword>
<dbReference type="PANTHER" id="PTHR30288">
    <property type="entry name" value="FLAGELLAR CAP/ASSEMBLY PROTEIN FLID"/>
    <property type="match status" value="1"/>
</dbReference>
<evidence type="ECO:0000256" key="5">
    <source>
        <dbReference type="RuleBase" id="RU362066"/>
    </source>
</evidence>
<dbReference type="EMBL" id="RFFI01000095">
    <property type="protein sequence ID" value="RMI06759.1"/>
    <property type="molecule type" value="Genomic_DNA"/>
</dbReference>
<accession>A0A3M2J053</accession>
<organism evidence="8 9">
    <name type="scientific">Cellulomonas triticagri</name>
    <dbReference type="NCBI Taxonomy" id="2483352"/>
    <lineage>
        <taxon>Bacteria</taxon>
        <taxon>Bacillati</taxon>
        <taxon>Actinomycetota</taxon>
        <taxon>Actinomycetes</taxon>
        <taxon>Micrococcales</taxon>
        <taxon>Cellulomonadaceae</taxon>
        <taxon>Cellulomonas</taxon>
    </lineage>
</organism>
<keyword evidence="5" id="KW-0964">Secreted</keyword>
<comment type="function">
    <text evidence="5">Required for morphogenesis and for the elongation of the flagellar filament by facilitating polymerization of the flagellin monomers at the tip of growing filament. Forms a capping structure, which prevents flagellin subunits (transported through the central channel of the flagellum) from leaking out without polymerization at the distal end.</text>
</comment>
<dbReference type="RefSeq" id="WP_122150407.1">
    <property type="nucleotide sequence ID" value="NZ_RFFI01000095.1"/>
</dbReference>
<comment type="caution">
    <text evidence="8">The sequence shown here is derived from an EMBL/GenBank/DDBJ whole genome shotgun (WGS) entry which is preliminary data.</text>
</comment>